<proteinExistence type="predicted"/>
<keyword evidence="4" id="KW-1185">Reference proteome</keyword>
<accession>A0ABU9Q946</accession>
<evidence type="ECO:0000313" key="3">
    <source>
        <dbReference type="EMBL" id="MEM5285959.1"/>
    </source>
</evidence>
<keyword evidence="2" id="KW-0812">Transmembrane</keyword>
<reference evidence="3 4" key="1">
    <citation type="submission" date="2024-01" db="EMBL/GenBank/DDBJ databases">
        <title>The diversity of rhizobia nodulating Mimosa spp. in eleven states of Brazil covering several biomes is determined by host plant, location, and edaphic factors.</title>
        <authorList>
            <person name="Rouws L."/>
            <person name="Barauna A."/>
            <person name="Beukes C."/>
            <person name="De Faria S.M."/>
            <person name="Gross E."/>
            <person name="Dos Reis Junior F.B."/>
            <person name="Simon M."/>
            <person name="Maluk M."/>
            <person name="Odee D.W."/>
            <person name="Kenicer G."/>
            <person name="Young J.P.W."/>
            <person name="Reis V.M."/>
            <person name="Zilli J."/>
            <person name="James E.K."/>
        </authorList>
    </citation>
    <scope>NUCLEOTIDE SEQUENCE [LARGE SCALE GENOMIC DNA]</scope>
    <source>
        <strain evidence="3 4">JPY77</strain>
    </source>
</reference>
<organism evidence="3 4">
    <name type="scientific">Paraburkholderia sabiae</name>
    <dbReference type="NCBI Taxonomy" id="273251"/>
    <lineage>
        <taxon>Bacteria</taxon>
        <taxon>Pseudomonadati</taxon>
        <taxon>Pseudomonadota</taxon>
        <taxon>Betaproteobacteria</taxon>
        <taxon>Burkholderiales</taxon>
        <taxon>Burkholderiaceae</taxon>
        <taxon>Paraburkholderia</taxon>
    </lineage>
</organism>
<feature type="transmembrane region" description="Helical" evidence="2">
    <location>
        <begin position="12"/>
        <end position="34"/>
    </location>
</feature>
<name>A0ABU9Q946_9BURK</name>
<evidence type="ECO:0000313" key="4">
    <source>
        <dbReference type="Proteomes" id="UP001494588"/>
    </source>
</evidence>
<comment type="caution">
    <text evidence="3">The sequence shown here is derived from an EMBL/GenBank/DDBJ whole genome shotgun (WGS) entry which is preliminary data.</text>
</comment>
<keyword evidence="2" id="KW-0472">Membrane</keyword>
<evidence type="ECO:0000256" key="1">
    <source>
        <dbReference type="SAM" id="MobiDB-lite"/>
    </source>
</evidence>
<feature type="region of interest" description="Disordered" evidence="1">
    <location>
        <begin position="64"/>
        <end position="88"/>
    </location>
</feature>
<gene>
    <name evidence="3" type="ORF">V4C55_09570</name>
</gene>
<dbReference type="Proteomes" id="UP001494588">
    <property type="component" value="Unassembled WGS sequence"/>
</dbReference>
<dbReference type="EMBL" id="JAZHGC010000007">
    <property type="protein sequence ID" value="MEM5285959.1"/>
    <property type="molecule type" value="Genomic_DNA"/>
</dbReference>
<dbReference type="RefSeq" id="WP_201647298.1">
    <property type="nucleotide sequence ID" value="NZ_CAJHCS010000001.1"/>
</dbReference>
<sequence length="100" mass="11089">MLRDSSTAARYSAILAGTGGTKAAFFCLLFFAAAKKSRCRPAQGQRVKYGYEIADASEKIAALQKSKKTKKPEMPLRGKQQQRPAAERRTAIITSWRYTS</sequence>
<evidence type="ECO:0000256" key="2">
    <source>
        <dbReference type="SAM" id="Phobius"/>
    </source>
</evidence>
<keyword evidence="2" id="KW-1133">Transmembrane helix</keyword>
<protein>
    <submittedName>
        <fullName evidence="3">Uncharacterized protein</fullName>
    </submittedName>
</protein>